<feature type="transmembrane region" description="Helical" evidence="7">
    <location>
        <begin position="7"/>
        <end position="29"/>
    </location>
</feature>
<evidence type="ECO:0000313" key="8">
    <source>
        <dbReference type="EMBL" id="URI07299.1"/>
    </source>
</evidence>
<feature type="transmembrane region" description="Helical" evidence="7">
    <location>
        <begin position="129"/>
        <end position="148"/>
    </location>
</feature>
<organism evidence="8 9">
    <name type="scientific">Aquincola tertiaricarbonis</name>
    <dbReference type="NCBI Taxonomy" id="391953"/>
    <lineage>
        <taxon>Bacteria</taxon>
        <taxon>Pseudomonadati</taxon>
        <taxon>Pseudomonadota</taxon>
        <taxon>Betaproteobacteria</taxon>
        <taxon>Burkholderiales</taxon>
        <taxon>Sphaerotilaceae</taxon>
        <taxon>Aquincola</taxon>
    </lineage>
</organism>
<dbReference type="PANTHER" id="PTHR43414">
    <property type="entry name" value="MULTIDRUG RESISTANCE PROTEIN MDTG"/>
    <property type="match status" value="1"/>
</dbReference>
<feature type="transmembrane region" description="Helical" evidence="7">
    <location>
        <begin position="245"/>
        <end position="266"/>
    </location>
</feature>
<dbReference type="Proteomes" id="UP001056201">
    <property type="component" value="Chromosome 1"/>
</dbReference>
<evidence type="ECO:0000256" key="5">
    <source>
        <dbReference type="ARBA" id="ARBA00022989"/>
    </source>
</evidence>
<feature type="transmembrane region" description="Helical" evidence="7">
    <location>
        <begin position="278"/>
        <end position="294"/>
    </location>
</feature>
<feature type="transmembrane region" description="Helical" evidence="7">
    <location>
        <begin position="95"/>
        <end position="117"/>
    </location>
</feature>
<feature type="transmembrane region" description="Helical" evidence="7">
    <location>
        <begin position="154"/>
        <end position="178"/>
    </location>
</feature>
<dbReference type="PANTHER" id="PTHR43414:SF6">
    <property type="entry name" value="MULTIDRUG RESISTANCE PROTEIN MDTG"/>
    <property type="match status" value="1"/>
</dbReference>
<name>A0ABY4S4D3_AQUTE</name>
<evidence type="ECO:0000256" key="6">
    <source>
        <dbReference type="ARBA" id="ARBA00023136"/>
    </source>
</evidence>
<evidence type="ECO:0000256" key="4">
    <source>
        <dbReference type="ARBA" id="ARBA00022692"/>
    </source>
</evidence>
<keyword evidence="6 7" id="KW-0472">Membrane</keyword>
<feature type="transmembrane region" description="Helical" evidence="7">
    <location>
        <begin position="71"/>
        <end position="89"/>
    </location>
</feature>
<reference evidence="8" key="1">
    <citation type="submission" date="2022-05" db="EMBL/GenBank/DDBJ databases">
        <title>An RpoN-dependent PEP-CTERM gene is involved in floc formation of an Aquincola tertiaricarbonis strain.</title>
        <authorList>
            <person name="Qiu D."/>
            <person name="Xia M."/>
        </authorList>
    </citation>
    <scope>NUCLEOTIDE SEQUENCE</scope>
    <source>
        <strain evidence="8">RN12</strain>
    </source>
</reference>
<accession>A0ABY4S4D3</accession>
<evidence type="ECO:0000256" key="1">
    <source>
        <dbReference type="ARBA" id="ARBA00004651"/>
    </source>
</evidence>
<evidence type="ECO:0000256" key="2">
    <source>
        <dbReference type="ARBA" id="ARBA00022448"/>
    </source>
</evidence>
<dbReference type="Pfam" id="PF07690">
    <property type="entry name" value="MFS_1"/>
    <property type="match status" value="1"/>
</dbReference>
<dbReference type="SUPFAM" id="SSF103473">
    <property type="entry name" value="MFS general substrate transporter"/>
    <property type="match status" value="1"/>
</dbReference>
<feature type="transmembrane region" description="Helical" evidence="7">
    <location>
        <begin position="208"/>
        <end position="225"/>
    </location>
</feature>
<gene>
    <name evidence="8" type="ORF">MW290_01330</name>
</gene>
<keyword evidence="3" id="KW-1003">Cell membrane</keyword>
<evidence type="ECO:0000256" key="3">
    <source>
        <dbReference type="ARBA" id="ARBA00022475"/>
    </source>
</evidence>
<feature type="transmembrane region" description="Helical" evidence="7">
    <location>
        <begin position="41"/>
        <end position="59"/>
    </location>
</feature>
<keyword evidence="9" id="KW-1185">Reference proteome</keyword>
<protein>
    <submittedName>
        <fullName evidence="8">MFS transporter</fullName>
    </submittedName>
</protein>
<sequence length="405" mass="44001">MRLRHGLILMTLLAVISDALLIPFYPQFFAQRYGQTSPWHVGAYVAFISITVMCVFPLWVRVARRFETLHILQVTQGIAAALCLASYWAPGLVSYWGLSMAMFAFKSSYLLNFPYLMRTETDATRAGTIGLLSVTAHLGVVLGAVAGGAVIERWGVQACVLLMAGADLVQMALCSWLIRSRRMVPVLAHDAQERSAPQRFSLAGHARILQLAVVMLLFDFGAALARPFFSVYWGSLTHFGGEAMAGAAFAVPKIVAVAALVVHRWLTLPEQHPTRRTLANLLLGALGLLLQAAPDVATLLIGRVLLGWALYQLVINFDVQLYQLSTPDDFGRDYGVINIFQNCGVLLASFTAGSLVATHGLQAPFVVAGVAFLLAAALWRWRFAGPRAAASFHPEPEKSSHAPAA</sequence>
<evidence type="ECO:0000313" key="9">
    <source>
        <dbReference type="Proteomes" id="UP001056201"/>
    </source>
</evidence>
<dbReference type="InterPro" id="IPR036259">
    <property type="entry name" value="MFS_trans_sf"/>
</dbReference>
<dbReference type="RefSeq" id="WP_250195564.1">
    <property type="nucleotide sequence ID" value="NZ_CP097635.1"/>
</dbReference>
<dbReference type="Gene3D" id="1.20.1250.20">
    <property type="entry name" value="MFS general substrate transporter like domains"/>
    <property type="match status" value="1"/>
</dbReference>
<evidence type="ECO:0000256" key="7">
    <source>
        <dbReference type="SAM" id="Phobius"/>
    </source>
</evidence>
<keyword evidence="5 7" id="KW-1133">Transmembrane helix</keyword>
<comment type="subcellular location">
    <subcellularLocation>
        <location evidence="1">Cell membrane</location>
        <topology evidence="1">Multi-pass membrane protein</topology>
    </subcellularLocation>
</comment>
<dbReference type="InterPro" id="IPR011701">
    <property type="entry name" value="MFS"/>
</dbReference>
<proteinExistence type="predicted"/>
<keyword evidence="4 7" id="KW-0812">Transmembrane</keyword>
<keyword evidence="2" id="KW-0813">Transport</keyword>
<dbReference type="EMBL" id="CP097635">
    <property type="protein sequence ID" value="URI07299.1"/>
    <property type="molecule type" value="Genomic_DNA"/>
</dbReference>
<feature type="transmembrane region" description="Helical" evidence="7">
    <location>
        <begin position="363"/>
        <end position="381"/>
    </location>
</feature>